<reference evidence="2 3" key="1">
    <citation type="journal article" date="2012" name="New Phytol.">
        <title>Insight into trade-off between wood decay and parasitism from the genome of a fungal forest pathogen.</title>
        <authorList>
            <person name="Olson A."/>
            <person name="Aerts A."/>
            <person name="Asiegbu F."/>
            <person name="Belbahri L."/>
            <person name="Bouzid O."/>
            <person name="Broberg A."/>
            <person name="Canback B."/>
            <person name="Coutinho P.M."/>
            <person name="Cullen D."/>
            <person name="Dalman K."/>
            <person name="Deflorio G."/>
            <person name="van Diepen L.T."/>
            <person name="Dunand C."/>
            <person name="Duplessis S."/>
            <person name="Durling M."/>
            <person name="Gonthier P."/>
            <person name="Grimwood J."/>
            <person name="Fossdal C.G."/>
            <person name="Hansson D."/>
            <person name="Henrissat B."/>
            <person name="Hietala A."/>
            <person name="Himmelstrand K."/>
            <person name="Hoffmeister D."/>
            <person name="Hogberg N."/>
            <person name="James T.Y."/>
            <person name="Karlsson M."/>
            <person name="Kohler A."/>
            <person name="Kues U."/>
            <person name="Lee Y.H."/>
            <person name="Lin Y.C."/>
            <person name="Lind M."/>
            <person name="Lindquist E."/>
            <person name="Lombard V."/>
            <person name="Lucas S."/>
            <person name="Lunden K."/>
            <person name="Morin E."/>
            <person name="Murat C."/>
            <person name="Park J."/>
            <person name="Raffaello T."/>
            <person name="Rouze P."/>
            <person name="Salamov A."/>
            <person name="Schmutz J."/>
            <person name="Solheim H."/>
            <person name="Stahlberg J."/>
            <person name="Velez H."/>
            <person name="de Vries R.P."/>
            <person name="Wiebenga A."/>
            <person name="Woodward S."/>
            <person name="Yakovlev I."/>
            <person name="Garbelotto M."/>
            <person name="Martin F."/>
            <person name="Grigoriev I.V."/>
            <person name="Stenlid J."/>
        </authorList>
    </citation>
    <scope>NUCLEOTIDE SEQUENCE [LARGE SCALE GENOMIC DNA]</scope>
    <source>
        <strain evidence="2 3">TC 32-1</strain>
    </source>
</reference>
<evidence type="ECO:0000313" key="3">
    <source>
        <dbReference type="Proteomes" id="UP000030671"/>
    </source>
</evidence>
<dbReference type="KEGG" id="hir:HETIRDRAFT_165846"/>
<dbReference type="EMBL" id="KI925456">
    <property type="protein sequence ID" value="ETW84904.1"/>
    <property type="molecule type" value="Genomic_DNA"/>
</dbReference>
<dbReference type="RefSeq" id="XP_009544527.1">
    <property type="nucleotide sequence ID" value="XM_009546232.1"/>
</dbReference>
<protein>
    <submittedName>
        <fullName evidence="2">Uncharacterized protein</fullName>
    </submittedName>
</protein>
<evidence type="ECO:0000256" key="1">
    <source>
        <dbReference type="SAM" id="Phobius"/>
    </source>
</evidence>
<keyword evidence="1" id="KW-1133">Transmembrane helix</keyword>
<name>W4KGR7_HETIT</name>
<gene>
    <name evidence="2" type="ORF">HETIRDRAFT_165846</name>
</gene>
<accession>W4KGR7</accession>
<dbReference type="AlphaFoldDB" id="W4KGR7"/>
<dbReference type="Proteomes" id="UP000030671">
    <property type="component" value="Unassembled WGS sequence"/>
</dbReference>
<dbReference type="InParanoid" id="W4KGR7"/>
<feature type="transmembrane region" description="Helical" evidence="1">
    <location>
        <begin position="33"/>
        <end position="55"/>
    </location>
</feature>
<keyword evidence="1" id="KW-0472">Membrane</keyword>
<keyword evidence="3" id="KW-1185">Reference proteome</keyword>
<sequence>MQELARDYSRELITPSGVLYLDMAPDTICIVQVGLRMTAVGACWSSSFLILLFSLRW</sequence>
<dbReference type="HOGENOM" id="CLU_2996729_0_0_1"/>
<evidence type="ECO:0000313" key="2">
    <source>
        <dbReference type="EMBL" id="ETW84904.1"/>
    </source>
</evidence>
<proteinExistence type="predicted"/>
<keyword evidence="1" id="KW-0812">Transmembrane</keyword>
<organism evidence="2 3">
    <name type="scientific">Heterobasidion irregulare (strain TC 32-1)</name>
    <dbReference type="NCBI Taxonomy" id="747525"/>
    <lineage>
        <taxon>Eukaryota</taxon>
        <taxon>Fungi</taxon>
        <taxon>Dikarya</taxon>
        <taxon>Basidiomycota</taxon>
        <taxon>Agaricomycotina</taxon>
        <taxon>Agaricomycetes</taxon>
        <taxon>Russulales</taxon>
        <taxon>Bondarzewiaceae</taxon>
        <taxon>Heterobasidion</taxon>
        <taxon>Heterobasidion annosum species complex</taxon>
    </lineage>
</organism>
<dbReference type="GeneID" id="20668015"/>